<protein>
    <recommendedName>
        <fullName evidence="6">Glycosyl transferase family 1</fullName>
    </recommendedName>
</protein>
<evidence type="ECO:0000259" key="2">
    <source>
        <dbReference type="Pfam" id="PF00534"/>
    </source>
</evidence>
<evidence type="ECO:0000256" key="1">
    <source>
        <dbReference type="ARBA" id="ARBA00022679"/>
    </source>
</evidence>
<dbReference type="GO" id="GO:0009103">
    <property type="term" value="P:lipopolysaccharide biosynthetic process"/>
    <property type="evidence" value="ECO:0007669"/>
    <property type="project" value="TreeGrafter"/>
</dbReference>
<dbReference type="CDD" id="cd03801">
    <property type="entry name" value="GT4_PimA-like"/>
    <property type="match status" value="1"/>
</dbReference>
<dbReference type="GO" id="GO:0016757">
    <property type="term" value="F:glycosyltransferase activity"/>
    <property type="evidence" value="ECO:0007669"/>
    <property type="project" value="InterPro"/>
</dbReference>
<dbReference type="Proteomes" id="UP000037822">
    <property type="component" value="Unassembled WGS sequence"/>
</dbReference>
<sequence>MSAIAFAIPGDIDLPTGGYAYDRRLLAEWRGMGVAARHIALPDSFPFPTDADLALTGQAILSQTSWDDTLLIDGLAYGAFPEGIAAGLAGRVVALVHHPLGLETGLAPEQSRHLLARETAALRHARAVVTPSPAMKRILAADFGVDEARITIAPPGVDPAPRAKGGAAEGPLQLLAVGSVVPRKGYHVLVEALATLRDRDWHLTIVGANDRAPQTLRDLTEQIDAAGLKDRILLAGAVDDTTLAAAYDGADLFVMPSLFEGYGMVLTEALARGLPIVCTTGGAAADTAPDAAAMKVSPGDAVALAKAIASLIDAPARRDALADAAWTAAASLPRWRETAAIVAGVCLPDAGRKVG</sequence>
<dbReference type="RefSeq" id="WP_054209772.1">
    <property type="nucleotide sequence ID" value="NZ_LGSZ01000045.1"/>
</dbReference>
<dbReference type="PATRIC" id="fig|1526658.3.peg.1107"/>
<feature type="domain" description="Glycosyltransferase subfamily 4-like N-terminal" evidence="3">
    <location>
        <begin position="81"/>
        <end position="159"/>
    </location>
</feature>
<dbReference type="AlphaFoldDB" id="A0A0N1F4A8"/>
<dbReference type="PANTHER" id="PTHR46401">
    <property type="entry name" value="GLYCOSYLTRANSFERASE WBBK-RELATED"/>
    <property type="match status" value="1"/>
</dbReference>
<keyword evidence="1" id="KW-0808">Transferase</keyword>
<evidence type="ECO:0000313" key="4">
    <source>
        <dbReference type="EMBL" id="KPH80223.1"/>
    </source>
</evidence>
<comment type="caution">
    <text evidence="4">The sequence shown here is derived from an EMBL/GenBank/DDBJ whole genome shotgun (WGS) entry which is preliminary data.</text>
</comment>
<dbReference type="Pfam" id="PF13439">
    <property type="entry name" value="Glyco_transf_4"/>
    <property type="match status" value="1"/>
</dbReference>
<evidence type="ECO:0000259" key="3">
    <source>
        <dbReference type="Pfam" id="PF13439"/>
    </source>
</evidence>
<accession>A0A0N1F4A8</accession>
<dbReference type="Pfam" id="PF00534">
    <property type="entry name" value="Glycos_transf_1"/>
    <property type="match status" value="1"/>
</dbReference>
<organism evidence="4 5">
    <name type="scientific">Bosea vaviloviae</name>
    <dbReference type="NCBI Taxonomy" id="1526658"/>
    <lineage>
        <taxon>Bacteria</taxon>
        <taxon>Pseudomonadati</taxon>
        <taxon>Pseudomonadota</taxon>
        <taxon>Alphaproteobacteria</taxon>
        <taxon>Hyphomicrobiales</taxon>
        <taxon>Boseaceae</taxon>
        <taxon>Bosea</taxon>
    </lineage>
</organism>
<proteinExistence type="predicted"/>
<dbReference type="InterPro" id="IPR001296">
    <property type="entry name" value="Glyco_trans_1"/>
</dbReference>
<dbReference type="InterPro" id="IPR028098">
    <property type="entry name" value="Glyco_trans_4-like_N"/>
</dbReference>
<dbReference type="OrthoDB" id="9781738at2"/>
<dbReference type="Gene3D" id="3.40.50.2000">
    <property type="entry name" value="Glycogen Phosphorylase B"/>
    <property type="match status" value="2"/>
</dbReference>
<dbReference type="SUPFAM" id="SSF53756">
    <property type="entry name" value="UDP-Glycosyltransferase/glycogen phosphorylase"/>
    <property type="match status" value="1"/>
</dbReference>
<name>A0A0N1F4A8_9HYPH</name>
<keyword evidence="5" id="KW-1185">Reference proteome</keyword>
<dbReference type="PANTHER" id="PTHR46401:SF2">
    <property type="entry name" value="GLYCOSYLTRANSFERASE WBBK-RELATED"/>
    <property type="match status" value="1"/>
</dbReference>
<reference evidence="4 5" key="1">
    <citation type="submission" date="2015-07" db="EMBL/GenBank/DDBJ databases">
        <title>Whole genome sequencing of Bosea vaviloviae isolated from cave pool.</title>
        <authorList>
            <person name="Tan N.E.H."/>
            <person name="Lee Y.P."/>
            <person name="Gan H.M."/>
            <person name="Barton H."/>
            <person name="Savka M.A."/>
        </authorList>
    </citation>
    <scope>NUCLEOTIDE SEQUENCE [LARGE SCALE GENOMIC DNA]</scope>
    <source>
        <strain evidence="4 5">SD260</strain>
    </source>
</reference>
<gene>
    <name evidence="4" type="ORF">AE618_14520</name>
</gene>
<evidence type="ECO:0008006" key="6">
    <source>
        <dbReference type="Google" id="ProtNLM"/>
    </source>
</evidence>
<evidence type="ECO:0000313" key="5">
    <source>
        <dbReference type="Proteomes" id="UP000037822"/>
    </source>
</evidence>
<feature type="domain" description="Glycosyl transferase family 1" evidence="2">
    <location>
        <begin position="162"/>
        <end position="325"/>
    </location>
</feature>
<dbReference type="EMBL" id="LGSZ01000045">
    <property type="protein sequence ID" value="KPH80223.1"/>
    <property type="molecule type" value="Genomic_DNA"/>
</dbReference>